<dbReference type="Pfam" id="PF13520">
    <property type="entry name" value="AA_permease_2"/>
    <property type="match status" value="1"/>
</dbReference>
<dbReference type="PANTHER" id="PTHR45649:SF6">
    <property type="entry name" value="GABA-SPECIFIC PERMEASE"/>
    <property type="match status" value="1"/>
</dbReference>
<dbReference type="OrthoDB" id="4476201at2759"/>
<dbReference type="Gene3D" id="1.20.1740.10">
    <property type="entry name" value="Amino acid/polyamine transporter I"/>
    <property type="match status" value="1"/>
</dbReference>
<accession>A0A9W4TUA0</accession>
<keyword evidence="5 6" id="KW-0472">Membrane</keyword>
<dbReference type="GO" id="GO:0016020">
    <property type="term" value="C:membrane"/>
    <property type="evidence" value="ECO:0007669"/>
    <property type="project" value="UniProtKB-SubCell"/>
</dbReference>
<evidence type="ECO:0000313" key="8">
    <source>
        <dbReference type="Proteomes" id="UP001152885"/>
    </source>
</evidence>
<dbReference type="AlphaFoldDB" id="A0A9W4TUA0"/>
<gene>
    <name evidence="7" type="ORF">CANVERA_P2312</name>
</gene>
<dbReference type="EMBL" id="CANTUO010000002">
    <property type="protein sequence ID" value="CAI5757800.1"/>
    <property type="molecule type" value="Genomic_DNA"/>
</dbReference>
<evidence type="ECO:0000256" key="6">
    <source>
        <dbReference type="SAM" id="Phobius"/>
    </source>
</evidence>
<protein>
    <submittedName>
        <fullName evidence="7">Uncharacterized protein</fullName>
    </submittedName>
</protein>
<name>A0A9W4TUA0_9ASCO</name>
<evidence type="ECO:0000313" key="7">
    <source>
        <dbReference type="EMBL" id="CAI5757800.1"/>
    </source>
</evidence>
<evidence type="ECO:0000256" key="5">
    <source>
        <dbReference type="ARBA" id="ARBA00023136"/>
    </source>
</evidence>
<evidence type="ECO:0000256" key="4">
    <source>
        <dbReference type="ARBA" id="ARBA00022989"/>
    </source>
</evidence>
<evidence type="ECO:0000256" key="1">
    <source>
        <dbReference type="ARBA" id="ARBA00004141"/>
    </source>
</evidence>
<organism evidence="7 8">
    <name type="scientific">Candida verbasci</name>
    <dbReference type="NCBI Taxonomy" id="1227364"/>
    <lineage>
        <taxon>Eukaryota</taxon>
        <taxon>Fungi</taxon>
        <taxon>Dikarya</taxon>
        <taxon>Ascomycota</taxon>
        <taxon>Saccharomycotina</taxon>
        <taxon>Pichiomycetes</taxon>
        <taxon>Debaryomycetaceae</taxon>
        <taxon>Candida/Lodderomyces clade</taxon>
        <taxon>Candida</taxon>
    </lineage>
</organism>
<dbReference type="InterPro" id="IPR002293">
    <property type="entry name" value="AA/rel_permease1"/>
</dbReference>
<feature type="transmembrane region" description="Helical" evidence="6">
    <location>
        <begin position="46"/>
        <end position="68"/>
    </location>
</feature>
<comment type="caution">
    <text evidence="7">The sequence shown here is derived from an EMBL/GenBank/DDBJ whole genome shotgun (WGS) entry which is preliminary data.</text>
</comment>
<proteinExistence type="predicted"/>
<dbReference type="Proteomes" id="UP001152885">
    <property type="component" value="Unassembled WGS sequence"/>
</dbReference>
<evidence type="ECO:0000256" key="2">
    <source>
        <dbReference type="ARBA" id="ARBA00022448"/>
    </source>
</evidence>
<keyword evidence="8" id="KW-1185">Reference proteome</keyword>
<dbReference type="GO" id="GO:0022857">
    <property type="term" value="F:transmembrane transporter activity"/>
    <property type="evidence" value="ECO:0007669"/>
    <property type="project" value="InterPro"/>
</dbReference>
<feature type="transmembrane region" description="Helical" evidence="6">
    <location>
        <begin position="89"/>
        <end position="108"/>
    </location>
</feature>
<comment type="subcellular location">
    <subcellularLocation>
        <location evidence="1">Membrane</location>
        <topology evidence="1">Multi-pass membrane protein</topology>
    </subcellularLocation>
</comment>
<evidence type="ECO:0000256" key="3">
    <source>
        <dbReference type="ARBA" id="ARBA00022692"/>
    </source>
</evidence>
<sequence length="170" mass="18930">MAICQFIMGASILVAISRSIWAFSRDNGSPFSFRIKKVNHKLSVPVNAVIFGAISAIIIGLLVLIGSLTFGRSKFRPGKFYLGKILSPLVRWISVLFGAYIVIISQFPAEKAVDKDTMNYTVIVSGFAWVASLTYCMVYARKIYHIDVEDDSEMVIEGVEESYMDIDSKL</sequence>
<reference evidence="7" key="1">
    <citation type="submission" date="2022-12" db="EMBL/GenBank/DDBJ databases">
        <authorList>
            <person name="Brejova B."/>
        </authorList>
    </citation>
    <scope>NUCLEOTIDE SEQUENCE</scope>
</reference>
<keyword evidence="2" id="KW-0813">Transport</keyword>
<keyword evidence="4 6" id="KW-1133">Transmembrane helix</keyword>
<feature type="transmembrane region" description="Helical" evidence="6">
    <location>
        <begin position="120"/>
        <end position="140"/>
    </location>
</feature>
<keyword evidence="3 6" id="KW-0812">Transmembrane</keyword>
<dbReference type="PANTHER" id="PTHR45649">
    <property type="entry name" value="AMINO-ACID PERMEASE BAT1"/>
    <property type="match status" value="1"/>
</dbReference>